<dbReference type="InterPro" id="IPR008407">
    <property type="entry name" value="Brnchd-chn_aa_trnsp_AzlD"/>
</dbReference>
<feature type="transmembrane region" description="Helical" evidence="1">
    <location>
        <begin position="70"/>
        <end position="100"/>
    </location>
</feature>
<sequence length="106" mass="11304">MDMSTPVLLAIAALCATSFLVRILPVFVTLNLDDSTRRILERVLPTAVFINFAVYILYSEATKAPLAATVALVLVAGIAVTTRLGLITTAVLGSACYYLLQSWLAG</sequence>
<keyword evidence="3" id="KW-1185">Reference proteome</keyword>
<dbReference type="AlphaFoldDB" id="A0A3M2HQI1"/>
<dbReference type="Pfam" id="PF05437">
    <property type="entry name" value="AzlD"/>
    <property type="match status" value="1"/>
</dbReference>
<reference evidence="2 3" key="1">
    <citation type="submission" date="2018-10" db="EMBL/GenBank/DDBJ databases">
        <title>Pseudomonas zhaodongensis NEAU-ST5-21(T) genome.</title>
        <authorList>
            <person name="Peng J."/>
            <person name="Liu Z.-P."/>
        </authorList>
    </citation>
    <scope>NUCLEOTIDE SEQUENCE [LARGE SCALE GENOMIC DNA]</scope>
    <source>
        <strain evidence="2 3">NEAU-ST5-21</strain>
    </source>
</reference>
<evidence type="ECO:0000313" key="2">
    <source>
        <dbReference type="EMBL" id="RMH90143.1"/>
    </source>
</evidence>
<feature type="transmembrane region" description="Helical" evidence="1">
    <location>
        <begin position="6"/>
        <end position="27"/>
    </location>
</feature>
<keyword evidence="1" id="KW-0812">Transmembrane</keyword>
<dbReference type="EMBL" id="RFFM01000002">
    <property type="protein sequence ID" value="RMH90143.1"/>
    <property type="molecule type" value="Genomic_DNA"/>
</dbReference>
<accession>A0A3M2HQI1</accession>
<gene>
    <name evidence="2" type="ORF">EA797_11560</name>
</gene>
<feature type="transmembrane region" description="Helical" evidence="1">
    <location>
        <begin position="39"/>
        <end position="58"/>
    </location>
</feature>
<comment type="caution">
    <text evidence="2">The sequence shown here is derived from an EMBL/GenBank/DDBJ whole genome shotgun (WGS) entry which is preliminary data.</text>
</comment>
<organism evidence="2 3">
    <name type="scientific">Stutzerimonas zhaodongensis</name>
    <dbReference type="NCBI Taxonomy" id="1176257"/>
    <lineage>
        <taxon>Bacteria</taxon>
        <taxon>Pseudomonadati</taxon>
        <taxon>Pseudomonadota</taxon>
        <taxon>Gammaproteobacteria</taxon>
        <taxon>Pseudomonadales</taxon>
        <taxon>Pseudomonadaceae</taxon>
        <taxon>Stutzerimonas</taxon>
    </lineage>
</organism>
<evidence type="ECO:0000313" key="3">
    <source>
        <dbReference type="Proteomes" id="UP000269774"/>
    </source>
</evidence>
<name>A0A3M2HQI1_9GAMM</name>
<keyword evidence="1" id="KW-1133">Transmembrane helix</keyword>
<keyword evidence="1" id="KW-0472">Membrane</keyword>
<evidence type="ECO:0000256" key="1">
    <source>
        <dbReference type="SAM" id="Phobius"/>
    </source>
</evidence>
<dbReference type="Proteomes" id="UP000269774">
    <property type="component" value="Unassembled WGS sequence"/>
</dbReference>
<dbReference type="OrthoDB" id="7031855at2"/>
<protein>
    <recommendedName>
        <fullName evidence="4">AzlD domain-containing protein</fullName>
    </recommendedName>
</protein>
<evidence type="ECO:0008006" key="4">
    <source>
        <dbReference type="Google" id="ProtNLM"/>
    </source>
</evidence>
<proteinExistence type="predicted"/>